<evidence type="ECO:0000256" key="1">
    <source>
        <dbReference type="ARBA" id="ARBA00023239"/>
    </source>
</evidence>
<dbReference type="Gene3D" id="3.20.20.140">
    <property type="entry name" value="Metal-dependent hydrolases"/>
    <property type="match status" value="1"/>
</dbReference>
<dbReference type="SUPFAM" id="SSF51556">
    <property type="entry name" value="Metallo-dependent hydrolases"/>
    <property type="match status" value="1"/>
</dbReference>
<evidence type="ECO:0000313" key="3">
    <source>
        <dbReference type="EMBL" id="AXK80940.1"/>
    </source>
</evidence>
<dbReference type="Proteomes" id="UP000254889">
    <property type="component" value="Chromosome"/>
</dbReference>
<dbReference type="EMBL" id="CP031417">
    <property type="protein sequence ID" value="AXK80940.1"/>
    <property type="molecule type" value="Genomic_DNA"/>
</dbReference>
<dbReference type="RefSeq" id="WP_115691073.1">
    <property type="nucleotide sequence ID" value="NZ_CP031417.1"/>
</dbReference>
<dbReference type="GO" id="GO:0005737">
    <property type="term" value="C:cytoplasm"/>
    <property type="evidence" value="ECO:0007669"/>
    <property type="project" value="TreeGrafter"/>
</dbReference>
<dbReference type="PANTHER" id="PTHR21240:SF28">
    <property type="entry name" value="ISO-OROTATE DECARBOXYLASE (EUROFUNG)"/>
    <property type="match status" value="1"/>
</dbReference>
<feature type="domain" description="Amidohydrolase-related" evidence="2">
    <location>
        <begin position="3"/>
        <end position="332"/>
    </location>
</feature>
<dbReference type="OrthoDB" id="9799024at2"/>
<accession>A0A345ZVJ3</accession>
<organism evidence="3 4">
    <name type="scientific">Pseudolabrys taiwanensis</name>
    <dbReference type="NCBI Taxonomy" id="331696"/>
    <lineage>
        <taxon>Bacteria</taxon>
        <taxon>Pseudomonadati</taxon>
        <taxon>Pseudomonadota</taxon>
        <taxon>Alphaproteobacteria</taxon>
        <taxon>Hyphomicrobiales</taxon>
        <taxon>Xanthobacteraceae</taxon>
        <taxon>Pseudolabrys</taxon>
    </lineage>
</organism>
<dbReference type="InterPro" id="IPR006680">
    <property type="entry name" value="Amidohydro-rel"/>
</dbReference>
<reference evidence="3 4" key="1">
    <citation type="submission" date="2018-07" db="EMBL/GenBank/DDBJ databases">
        <authorList>
            <person name="Quirk P.G."/>
            <person name="Krulwich T.A."/>
        </authorList>
    </citation>
    <scope>NUCLEOTIDE SEQUENCE [LARGE SCALE GENOMIC DNA]</scope>
    <source>
        <strain evidence="3 4">CC-BB4</strain>
    </source>
</reference>
<evidence type="ECO:0000259" key="2">
    <source>
        <dbReference type="Pfam" id="PF04909"/>
    </source>
</evidence>
<dbReference type="GO" id="GO:0019748">
    <property type="term" value="P:secondary metabolic process"/>
    <property type="evidence" value="ECO:0007669"/>
    <property type="project" value="TreeGrafter"/>
</dbReference>
<dbReference type="Pfam" id="PF04909">
    <property type="entry name" value="Amidohydro_2"/>
    <property type="match status" value="1"/>
</dbReference>
<evidence type="ECO:0000313" key="4">
    <source>
        <dbReference type="Proteomes" id="UP000254889"/>
    </source>
</evidence>
<dbReference type="PANTHER" id="PTHR21240">
    <property type="entry name" value="2-AMINO-3-CARBOXYLMUCONATE-6-SEMIALDEHYDE DECARBOXYLASE"/>
    <property type="match status" value="1"/>
</dbReference>
<dbReference type="KEGG" id="ptaw:DW352_10715"/>
<dbReference type="GO" id="GO:0016831">
    <property type="term" value="F:carboxy-lyase activity"/>
    <property type="evidence" value="ECO:0007669"/>
    <property type="project" value="InterPro"/>
</dbReference>
<keyword evidence="1" id="KW-0456">Lyase</keyword>
<keyword evidence="4" id="KW-1185">Reference proteome</keyword>
<dbReference type="GO" id="GO:0016787">
    <property type="term" value="F:hydrolase activity"/>
    <property type="evidence" value="ECO:0007669"/>
    <property type="project" value="InterPro"/>
</dbReference>
<protein>
    <recommendedName>
        <fullName evidence="2">Amidohydrolase-related domain-containing protein</fullName>
    </recommendedName>
</protein>
<sequence>MPIDVHAHYVPPSLIETVESRAADFGLSVIQHPPTCSCALHFDYGLKIRPFFPKLIEPVERRIEAMQQQGVDRQVLSMWTDIFAHGLPRDKSVKWHRYMNEHMAALCQKTPDRFSMLASVPFPHAQESAAELEYAMKELGAVGVVVAANVEGTNLGELDLDAFWQTAADLNAGIFIHPVQAQPNPRSAKFALSQIAQYTVDTTFTVGSLISAGVLDRFPTLRILLSHGGGTFPYLTGRFDIMHERMDRKQQGDVALHAPSSYLRRFYYDTILHDPSILKWLAGRVSVDRIALGSDYSFPPADIDPVETVRKAGFSAEEVKTILEDNPRVLFPQLPSA</sequence>
<gene>
    <name evidence="3" type="ORF">DW352_10715</name>
</gene>
<dbReference type="InterPro" id="IPR032466">
    <property type="entry name" value="Metal_Hydrolase"/>
</dbReference>
<dbReference type="AlphaFoldDB" id="A0A345ZVJ3"/>
<proteinExistence type="predicted"/>
<dbReference type="InterPro" id="IPR032465">
    <property type="entry name" value="ACMSD"/>
</dbReference>
<name>A0A345ZVJ3_9HYPH</name>